<dbReference type="InterPro" id="IPR021270">
    <property type="entry name" value="DUF2849"/>
</dbReference>
<sequence>MARKLAADTPRVVTANRLVDGVVVYRTAGGIWSPRLHRALVVREQAAVDRLLAVCRGDVTGCEVVDLQVIPVQPDPAAGPRAISQREAIRAAGPTIALPVDRPVPTAAPLF</sequence>
<dbReference type="EMBL" id="JACIGK010000013">
    <property type="protein sequence ID" value="MBB4266414.1"/>
    <property type="molecule type" value="Genomic_DNA"/>
</dbReference>
<proteinExistence type="predicted"/>
<evidence type="ECO:0000313" key="1">
    <source>
        <dbReference type="EMBL" id="MBB4266414.1"/>
    </source>
</evidence>
<dbReference type="AlphaFoldDB" id="A0A7W6RE79"/>
<gene>
    <name evidence="1" type="ORF">GGD89_002045</name>
</gene>
<protein>
    <recommendedName>
        <fullName evidence="3">DUF2849 domain-containing protein</fullName>
    </recommendedName>
</protein>
<dbReference type="RefSeq" id="WP_184044797.1">
    <property type="nucleotide sequence ID" value="NZ_JACIGK010000013.1"/>
</dbReference>
<reference evidence="1 2" key="1">
    <citation type="submission" date="2020-08" db="EMBL/GenBank/DDBJ databases">
        <title>Genome sequencing of Purple Non-Sulfur Bacteria from various extreme environments.</title>
        <authorList>
            <person name="Mayer M."/>
        </authorList>
    </citation>
    <scope>NUCLEOTIDE SEQUENCE [LARGE SCALE GENOMIC DNA]</scope>
    <source>
        <strain evidence="1 2">JA131</strain>
    </source>
</reference>
<accession>A0A7W6RE79</accession>
<comment type="caution">
    <text evidence="1">The sequence shown here is derived from an EMBL/GenBank/DDBJ whole genome shotgun (WGS) entry which is preliminary data.</text>
</comment>
<keyword evidence="2" id="KW-1185">Reference proteome</keyword>
<dbReference type="Pfam" id="PF11011">
    <property type="entry name" value="DUF2849"/>
    <property type="match status" value="1"/>
</dbReference>
<evidence type="ECO:0008006" key="3">
    <source>
        <dbReference type="Google" id="ProtNLM"/>
    </source>
</evidence>
<organism evidence="1 2">
    <name type="scientific">Roseospira visakhapatnamensis</name>
    <dbReference type="NCBI Taxonomy" id="390880"/>
    <lineage>
        <taxon>Bacteria</taxon>
        <taxon>Pseudomonadati</taxon>
        <taxon>Pseudomonadota</taxon>
        <taxon>Alphaproteobacteria</taxon>
        <taxon>Rhodospirillales</taxon>
        <taxon>Rhodospirillaceae</taxon>
        <taxon>Roseospira</taxon>
    </lineage>
</organism>
<dbReference type="Proteomes" id="UP000554286">
    <property type="component" value="Unassembled WGS sequence"/>
</dbReference>
<name>A0A7W6RE79_9PROT</name>
<evidence type="ECO:0000313" key="2">
    <source>
        <dbReference type="Proteomes" id="UP000554286"/>
    </source>
</evidence>